<dbReference type="Pfam" id="PF21686">
    <property type="entry name" value="LigD_Prim-Pol"/>
    <property type="match status" value="1"/>
</dbReference>
<dbReference type="InterPro" id="IPR014145">
    <property type="entry name" value="LigD_pol_dom"/>
</dbReference>
<dbReference type="EMBL" id="CP104064">
    <property type="protein sequence ID" value="WAH35144.1"/>
    <property type="molecule type" value="Genomic_DNA"/>
</dbReference>
<evidence type="ECO:0000313" key="3">
    <source>
        <dbReference type="Proteomes" id="UP001164803"/>
    </source>
</evidence>
<dbReference type="Gene3D" id="3.90.920.10">
    <property type="entry name" value="DNA primase, PRIM domain"/>
    <property type="match status" value="1"/>
</dbReference>
<dbReference type="RefSeq" id="WP_268042073.1">
    <property type="nucleotide sequence ID" value="NZ_CP104064.1"/>
</dbReference>
<dbReference type="NCBIfam" id="TIGR02778">
    <property type="entry name" value="ligD_pol"/>
    <property type="match status" value="1"/>
</dbReference>
<proteinExistence type="predicted"/>
<gene>
    <name evidence="2" type="primary">ligD</name>
    <name evidence="2" type="ORF">NZD86_12540</name>
</gene>
<dbReference type="Proteomes" id="UP001164803">
    <property type="component" value="Chromosome"/>
</dbReference>
<dbReference type="EC" id="6.5.1.1" evidence="2"/>
<dbReference type="GO" id="GO:0003910">
    <property type="term" value="F:DNA ligase (ATP) activity"/>
    <property type="evidence" value="ECO:0007669"/>
    <property type="project" value="UniProtKB-EC"/>
</dbReference>
<name>A0ABY6YYI6_9BACL</name>
<dbReference type="PANTHER" id="PTHR42705">
    <property type="entry name" value="BIFUNCTIONAL NON-HOMOLOGOUS END JOINING PROTEIN LIGD"/>
    <property type="match status" value="1"/>
</dbReference>
<evidence type="ECO:0000259" key="1">
    <source>
        <dbReference type="Pfam" id="PF21686"/>
    </source>
</evidence>
<feature type="domain" description="DNA ligase D polymerase" evidence="1">
    <location>
        <begin position="30"/>
        <end position="277"/>
    </location>
</feature>
<sequence>MALQAITLQAEHPVKLTHPDKLLFDEPPTTKLEYAHYLIKVAPNMIKHLRDRRITLVRCPEGVMGERFYQRHILPGGPEWLQSVVGEEEKEEIVIPDIATLLYYANLGAIEFHATISHLGSQSSRTLSFDLDPSTSDFEPVREVALHLRDVLSGLGLNSIVKTSGASGLQVFVPLSEEVPFTETKLLVTFIAKYMEQSWPKLVTTARLVRERGSKVYVDAPQHGKTKTLIAHYSVRATPQATVSTPLFWHELENGAKPTDFTIRNVPDRLLKIGDLFASTEPSSARPVVKLLQEKQ</sequence>
<dbReference type="CDD" id="cd04861">
    <property type="entry name" value="LigD_Pol_like"/>
    <property type="match status" value="1"/>
</dbReference>
<accession>A0ABY6YYI6</accession>
<keyword evidence="2" id="KW-0436">Ligase</keyword>
<dbReference type="InterPro" id="IPR052171">
    <property type="entry name" value="NHEJ_LigD"/>
</dbReference>
<dbReference type="PANTHER" id="PTHR42705:SF2">
    <property type="entry name" value="BIFUNCTIONAL NON-HOMOLOGOUS END JOINING PROTEIN LIGD"/>
    <property type="match status" value="1"/>
</dbReference>
<protein>
    <submittedName>
        <fullName evidence="2">Non-homologous end-joining DNA ligase</fullName>
        <ecNumber evidence="2">6.5.1.1</ecNumber>
    </submittedName>
</protein>
<reference evidence="2" key="1">
    <citation type="submission" date="2022-08" db="EMBL/GenBank/DDBJ databases">
        <title>Alicyclobacillus dauci DSM2870, complete genome.</title>
        <authorList>
            <person name="Wang Q."/>
            <person name="Cai R."/>
            <person name="Wang Z."/>
        </authorList>
    </citation>
    <scope>NUCLEOTIDE SEQUENCE</scope>
    <source>
        <strain evidence="2">DSM 28700</strain>
    </source>
</reference>
<evidence type="ECO:0000313" key="2">
    <source>
        <dbReference type="EMBL" id="WAH35144.1"/>
    </source>
</evidence>
<organism evidence="2 3">
    <name type="scientific">Alicyclobacillus dauci</name>
    <dbReference type="NCBI Taxonomy" id="1475485"/>
    <lineage>
        <taxon>Bacteria</taxon>
        <taxon>Bacillati</taxon>
        <taxon>Bacillota</taxon>
        <taxon>Bacilli</taxon>
        <taxon>Bacillales</taxon>
        <taxon>Alicyclobacillaceae</taxon>
        <taxon>Alicyclobacillus</taxon>
    </lineage>
</organism>
<keyword evidence="3" id="KW-1185">Reference proteome</keyword>